<gene>
    <name evidence="1" type="ORF">HZF05_21570</name>
</gene>
<sequence length="85" mass="9682">MASAMCQRFIVKQPPARSQRYGNIELRARLDIVFEVAAIDGGHQQRFQLRDGETQQFSRANGGFCSYRTLTRLIGTTTNGRLLYK</sequence>
<evidence type="ECO:0000313" key="1">
    <source>
        <dbReference type="EMBL" id="MBA2936677.1"/>
    </source>
</evidence>
<organism evidence="1 2">
    <name type="scientific">Sphingomonas chungangi</name>
    <dbReference type="NCBI Taxonomy" id="2683589"/>
    <lineage>
        <taxon>Bacteria</taxon>
        <taxon>Pseudomonadati</taxon>
        <taxon>Pseudomonadota</taxon>
        <taxon>Alphaproteobacteria</taxon>
        <taxon>Sphingomonadales</taxon>
        <taxon>Sphingomonadaceae</taxon>
        <taxon>Sphingomonas</taxon>
    </lineage>
</organism>
<keyword evidence="2" id="KW-1185">Reference proteome</keyword>
<evidence type="ECO:0000313" key="2">
    <source>
        <dbReference type="Proteomes" id="UP000570166"/>
    </source>
</evidence>
<protein>
    <submittedName>
        <fullName evidence="1">Uncharacterized protein</fullName>
    </submittedName>
</protein>
<dbReference type="AlphaFoldDB" id="A0A838LCD7"/>
<dbReference type="EMBL" id="JACEIB010000027">
    <property type="protein sequence ID" value="MBA2936677.1"/>
    <property type="molecule type" value="Genomic_DNA"/>
</dbReference>
<dbReference type="RefSeq" id="WP_181638936.1">
    <property type="nucleotide sequence ID" value="NZ_JACEIB010000027.1"/>
</dbReference>
<dbReference type="Proteomes" id="UP000570166">
    <property type="component" value="Unassembled WGS sequence"/>
</dbReference>
<accession>A0A838LCD7</accession>
<name>A0A838LCD7_9SPHN</name>
<reference evidence="1 2" key="1">
    <citation type="submission" date="2020-07" db="EMBL/GenBank/DDBJ databases">
        <authorList>
            <person name="Sun Q."/>
        </authorList>
    </citation>
    <scope>NUCLEOTIDE SEQUENCE [LARGE SCALE GENOMIC DNA]</scope>
    <source>
        <strain evidence="1 2">CGMCC 1.13654</strain>
    </source>
</reference>
<proteinExistence type="predicted"/>
<comment type="caution">
    <text evidence="1">The sequence shown here is derived from an EMBL/GenBank/DDBJ whole genome shotgun (WGS) entry which is preliminary data.</text>
</comment>